<comment type="caution">
    <text evidence="3">The sequence shown here is derived from an EMBL/GenBank/DDBJ whole genome shotgun (WGS) entry which is preliminary data.</text>
</comment>
<accession>A0ABV7RPZ6</accession>
<dbReference type="SUPFAM" id="SSF55961">
    <property type="entry name" value="Bet v1-like"/>
    <property type="match status" value="1"/>
</dbReference>
<proteinExistence type="inferred from homology"/>
<dbReference type="Gene3D" id="3.30.530.20">
    <property type="match status" value="1"/>
</dbReference>
<sequence length="175" mass="19670">MNDFGTVIAPGTVRIERSLPGPIERVWDYLTESGKRASWLASGEMDQRVGGSVELVFHNSELTRNDEPPPAKYAQYAGESRMSGTITACEPPHLLAYTWGKESEVRFELRAQGDRVQLVVTHSRLPDRNTMLSVASGWHVHLGILIDRIEGREPPGFWATHTRLEAEYARRMPAD</sequence>
<dbReference type="InterPro" id="IPR013538">
    <property type="entry name" value="ASHA1/2-like_C"/>
</dbReference>
<evidence type="ECO:0000259" key="2">
    <source>
        <dbReference type="Pfam" id="PF08327"/>
    </source>
</evidence>
<dbReference type="InterPro" id="IPR023393">
    <property type="entry name" value="START-like_dom_sf"/>
</dbReference>
<evidence type="ECO:0000313" key="4">
    <source>
        <dbReference type="Proteomes" id="UP001595740"/>
    </source>
</evidence>
<name>A0ABV7RPZ6_9GAMM</name>
<organism evidence="3 4">
    <name type="scientific">Lysobacter cavernae</name>
    <dbReference type="NCBI Taxonomy" id="1685901"/>
    <lineage>
        <taxon>Bacteria</taxon>
        <taxon>Pseudomonadati</taxon>
        <taxon>Pseudomonadota</taxon>
        <taxon>Gammaproteobacteria</taxon>
        <taxon>Lysobacterales</taxon>
        <taxon>Lysobacteraceae</taxon>
        <taxon>Lysobacter</taxon>
    </lineage>
</organism>
<dbReference type="CDD" id="cd08899">
    <property type="entry name" value="SRPBCC_CalC_Aha1-like_6"/>
    <property type="match status" value="1"/>
</dbReference>
<gene>
    <name evidence="3" type="ORF">ACFOLC_11935</name>
</gene>
<dbReference type="RefSeq" id="WP_386759488.1">
    <property type="nucleotide sequence ID" value="NZ_JBHRXK010000005.1"/>
</dbReference>
<dbReference type="Proteomes" id="UP001595740">
    <property type="component" value="Unassembled WGS sequence"/>
</dbReference>
<evidence type="ECO:0000313" key="3">
    <source>
        <dbReference type="EMBL" id="MFC3551719.1"/>
    </source>
</evidence>
<feature type="domain" description="Activator of Hsp90 ATPase homologue 1/2-like C-terminal" evidence="2">
    <location>
        <begin position="22"/>
        <end position="145"/>
    </location>
</feature>
<dbReference type="EMBL" id="JBHRXK010000005">
    <property type="protein sequence ID" value="MFC3551719.1"/>
    <property type="molecule type" value="Genomic_DNA"/>
</dbReference>
<protein>
    <submittedName>
        <fullName evidence="3">SRPBCC family protein</fullName>
    </submittedName>
</protein>
<evidence type="ECO:0000256" key="1">
    <source>
        <dbReference type="ARBA" id="ARBA00006817"/>
    </source>
</evidence>
<keyword evidence="4" id="KW-1185">Reference proteome</keyword>
<reference evidence="4" key="1">
    <citation type="journal article" date="2019" name="Int. J. Syst. Evol. Microbiol.">
        <title>The Global Catalogue of Microorganisms (GCM) 10K type strain sequencing project: providing services to taxonomists for standard genome sequencing and annotation.</title>
        <authorList>
            <consortium name="The Broad Institute Genomics Platform"/>
            <consortium name="The Broad Institute Genome Sequencing Center for Infectious Disease"/>
            <person name="Wu L."/>
            <person name="Ma J."/>
        </authorList>
    </citation>
    <scope>NUCLEOTIDE SEQUENCE [LARGE SCALE GENOMIC DNA]</scope>
    <source>
        <strain evidence="4">KCTC 42875</strain>
    </source>
</reference>
<comment type="similarity">
    <text evidence="1">Belongs to the AHA1 family.</text>
</comment>
<dbReference type="Pfam" id="PF08327">
    <property type="entry name" value="AHSA1"/>
    <property type="match status" value="1"/>
</dbReference>